<proteinExistence type="predicted"/>
<sequence length="267" mass="29534">MSKQNRDSKDFVKLEYSVLDLTEYNGLTINGNMKILLSLVYSYDKTGRTYYESVGTIGKRCGCKPEAVRNFRNKLREAGMITFEEVKGSTHKISPVELDPSLMVFLDDHNSAQASNRKVETEESGKNEQKPVVESFVVASAAPVTGKPDGVPAVDIPVDVDLSNSDDPSLSESAGENVVGIPWLANSFTSRGDLVPEARRWAQSHGATTWQDEIKLVWKLKGKTNMGEPGEQMRPDDIPATEPAPVKQQVNGPDVYHYDEDDPEIPF</sequence>
<gene>
    <name evidence="2" type="ORF">CEH00_14825</name>
</gene>
<dbReference type="GeneID" id="75204669"/>
<organism evidence="2 3">
    <name type="scientific">Shigella boydii</name>
    <dbReference type="NCBI Taxonomy" id="621"/>
    <lineage>
        <taxon>Bacteria</taxon>
        <taxon>Pseudomonadati</taxon>
        <taxon>Pseudomonadota</taxon>
        <taxon>Gammaproteobacteria</taxon>
        <taxon>Enterobacterales</taxon>
        <taxon>Enterobacteriaceae</taxon>
        <taxon>Shigella</taxon>
    </lineage>
</organism>
<comment type="caution">
    <text evidence="2">The sequence shown here is derived from an EMBL/GenBank/DDBJ whole genome shotgun (WGS) entry which is preliminary data.</text>
</comment>
<evidence type="ECO:0000256" key="1">
    <source>
        <dbReference type="SAM" id="MobiDB-lite"/>
    </source>
</evidence>
<accession>A0A9Q5U1W4</accession>
<feature type="region of interest" description="Disordered" evidence="1">
    <location>
        <begin position="224"/>
        <end position="267"/>
    </location>
</feature>
<dbReference type="InterPro" id="IPR036388">
    <property type="entry name" value="WH-like_DNA-bd_sf"/>
</dbReference>
<dbReference type="Proteomes" id="UP000218430">
    <property type="component" value="Unassembled WGS sequence"/>
</dbReference>
<dbReference type="RefSeq" id="WP_000043373.1">
    <property type="nucleotide sequence ID" value="NZ_NIYS01000095.1"/>
</dbReference>
<dbReference type="EMBL" id="NIYS01000095">
    <property type="protein sequence ID" value="PAY72229.1"/>
    <property type="molecule type" value="Genomic_DNA"/>
</dbReference>
<evidence type="ECO:0000313" key="2">
    <source>
        <dbReference type="EMBL" id="PAY72229.1"/>
    </source>
</evidence>
<evidence type="ECO:0008006" key="4">
    <source>
        <dbReference type="Google" id="ProtNLM"/>
    </source>
</evidence>
<dbReference type="AlphaFoldDB" id="A0A9Q5U1W4"/>
<name>A0A9Q5U1W4_SHIBO</name>
<reference evidence="3" key="1">
    <citation type="submission" date="2017-06" db="EMBL/GenBank/DDBJ databases">
        <title>WGS of SAMN07203007.</title>
        <authorList>
            <person name="Fouts D."/>
            <person name="Sutton G."/>
            <person name="Nguyen K."/>
            <person name="Thamlikitkul V."/>
        </authorList>
    </citation>
    <scope>NUCLEOTIDE SEQUENCE [LARGE SCALE GENOMIC DNA]</scope>
    <source>
        <strain evidence="3">ESBL-W3-2</strain>
    </source>
</reference>
<evidence type="ECO:0000313" key="3">
    <source>
        <dbReference type="Proteomes" id="UP000218430"/>
    </source>
</evidence>
<dbReference type="Gene3D" id="1.10.10.10">
    <property type="entry name" value="Winged helix-like DNA-binding domain superfamily/Winged helix DNA-binding domain"/>
    <property type="match status" value="1"/>
</dbReference>
<protein>
    <recommendedName>
        <fullName evidence="4">Helix-turn-helix domain-containing protein</fullName>
    </recommendedName>
</protein>